<dbReference type="InterPro" id="IPR025312">
    <property type="entry name" value="DUF4216"/>
</dbReference>
<feature type="domain" description="DUF4216" evidence="1">
    <location>
        <begin position="57"/>
        <end position="97"/>
    </location>
</feature>
<gene>
    <name evidence="2" type="ORF">EJD97_021703</name>
</gene>
<reference evidence="2" key="1">
    <citation type="submission" date="2019-05" db="EMBL/GenBank/DDBJ databases">
        <title>The de novo reference genome and transcriptome assemblies of the wild tomato species Solanum chilense.</title>
        <authorList>
            <person name="Stam R."/>
            <person name="Nosenko T."/>
            <person name="Hoerger A.C."/>
            <person name="Stephan W."/>
            <person name="Seidel M.A."/>
            <person name="Kuhn J.M.M."/>
            <person name="Haberer G."/>
            <person name="Tellier A."/>
        </authorList>
    </citation>
    <scope>NUCLEOTIDE SEQUENCE</scope>
    <source>
        <tissue evidence="2">Mature leaves</tissue>
    </source>
</reference>
<organism evidence="2">
    <name type="scientific">Solanum chilense</name>
    <name type="common">Tomato</name>
    <name type="synonym">Lycopersicon chilense</name>
    <dbReference type="NCBI Taxonomy" id="4083"/>
    <lineage>
        <taxon>Eukaryota</taxon>
        <taxon>Viridiplantae</taxon>
        <taxon>Streptophyta</taxon>
        <taxon>Embryophyta</taxon>
        <taxon>Tracheophyta</taxon>
        <taxon>Spermatophyta</taxon>
        <taxon>Magnoliopsida</taxon>
        <taxon>eudicotyledons</taxon>
        <taxon>Gunneridae</taxon>
        <taxon>Pentapetalae</taxon>
        <taxon>asterids</taxon>
        <taxon>lamiids</taxon>
        <taxon>Solanales</taxon>
        <taxon>Solanaceae</taxon>
        <taxon>Solanoideae</taxon>
        <taxon>Solaneae</taxon>
        <taxon>Solanum</taxon>
        <taxon>Solanum subgen. Lycopersicon</taxon>
    </lineage>
</organism>
<accession>A0A6N2AV54</accession>
<feature type="non-terminal residue" evidence="2">
    <location>
        <position position="148"/>
    </location>
</feature>
<name>A0A6N2AV54_SOLCI</name>
<dbReference type="AlphaFoldDB" id="A0A6N2AV54"/>
<proteinExistence type="predicted"/>
<sequence>ILACWEHKTVIDNHSRSIHGLEHIIIVWNFATGLRRKLNMLKCLNIYDNFLKGLKLRRKDEYGLPRVYFNKLCSTEDQFVLASQVHQIFYVEDPIEKDVYYSNSKVNVDLFGLEEDQNCPNIGDTFLRDPNNDIRSKNAISHVPGYVI</sequence>
<protein>
    <recommendedName>
        <fullName evidence="1">DUF4216 domain-containing protein</fullName>
    </recommendedName>
</protein>
<evidence type="ECO:0000259" key="1">
    <source>
        <dbReference type="Pfam" id="PF13952"/>
    </source>
</evidence>
<dbReference type="EMBL" id="RXGB01006692">
    <property type="protein sequence ID" value="TMW86246.1"/>
    <property type="molecule type" value="Genomic_DNA"/>
</dbReference>
<evidence type="ECO:0000313" key="2">
    <source>
        <dbReference type="EMBL" id="TMW86246.1"/>
    </source>
</evidence>
<dbReference type="Pfam" id="PF13952">
    <property type="entry name" value="DUF4216"/>
    <property type="match status" value="1"/>
</dbReference>
<comment type="caution">
    <text evidence="2">The sequence shown here is derived from an EMBL/GenBank/DDBJ whole genome shotgun (WGS) entry which is preliminary data.</text>
</comment>
<feature type="non-terminal residue" evidence="2">
    <location>
        <position position="1"/>
    </location>
</feature>